<dbReference type="AlphaFoldDB" id="W7TBT3"/>
<dbReference type="Proteomes" id="UP000019335">
    <property type="component" value="Chromosome 16"/>
</dbReference>
<name>W7TBT3_9STRA</name>
<evidence type="ECO:0000313" key="2">
    <source>
        <dbReference type="EMBL" id="EWM23727.1"/>
    </source>
</evidence>
<feature type="region of interest" description="Disordered" evidence="1">
    <location>
        <begin position="1"/>
        <end position="155"/>
    </location>
</feature>
<sequence length="199" mass="22209">MEGFTVHKNVHDISRSPKKENISPKMDLRDSSPGISTESGPKGGKRTKQRRAKYTKDSWREDREQGHKNTTNPRATSLKSQQNGVMARSEKLSRLSIGPRPGNAVHPTDATLSHPHDGKKHVGKPTPTQKRHGRVAQKENRGSNHSSRPQVHPGSASTLINLCTRTLECYQKKASPRTCTARQAVSFFPPRRSLLPLWT</sequence>
<feature type="compositionally biased region" description="Polar residues" evidence="1">
    <location>
        <begin position="143"/>
        <end position="155"/>
    </location>
</feature>
<proteinExistence type="predicted"/>
<comment type="caution">
    <text evidence="2">The sequence shown here is derived from an EMBL/GenBank/DDBJ whole genome shotgun (WGS) entry which is preliminary data.</text>
</comment>
<organism evidence="2 3">
    <name type="scientific">Nannochloropsis gaditana</name>
    <dbReference type="NCBI Taxonomy" id="72520"/>
    <lineage>
        <taxon>Eukaryota</taxon>
        <taxon>Sar</taxon>
        <taxon>Stramenopiles</taxon>
        <taxon>Ochrophyta</taxon>
        <taxon>Eustigmatophyceae</taxon>
        <taxon>Eustigmatales</taxon>
        <taxon>Monodopsidaceae</taxon>
        <taxon>Nannochloropsis</taxon>
    </lineage>
</organism>
<feature type="compositionally biased region" description="Basic and acidic residues" evidence="1">
    <location>
        <begin position="54"/>
        <end position="67"/>
    </location>
</feature>
<feature type="compositionally biased region" description="Basic and acidic residues" evidence="1">
    <location>
        <begin position="9"/>
        <end position="30"/>
    </location>
</feature>
<reference evidence="2 3" key="1">
    <citation type="journal article" date="2014" name="Mol. Plant">
        <title>Chromosome Scale Genome Assembly and Transcriptome Profiling of Nannochloropsis gaditana in Nitrogen Depletion.</title>
        <authorList>
            <person name="Corteggiani Carpinelli E."/>
            <person name="Telatin A."/>
            <person name="Vitulo N."/>
            <person name="Forcato C."/>
            <person name="D'Angelo M."/>
            <person name="Schiavon R."/>
            <person name="Vezzi A."/>
            <person name="Giacometti G.M."/>
            <person name="Morosinotto T."/>
            <person name="Valle G."/>
        </authorList>
    </citation>
    <scope>NUCLEOTIDE SEQUENCE [LARGE SCALE GENOMIC DNA]</scope>
    <source>
        <strain evidence="2 3">B-31</strain>
    </source>
</reference>
<gene>
    <name evidence="2" type="ORF">Naga_100577g6</name>
</gene>
<dbReference type="EMBL" id="AZIL01001532">
    <property type="protein sequence ID" value="EWM23727.1"/>
    <property type="molecule type" value="Genomic_DNA"/>
</dbReference>
<accession>W7TBT3</accession>
<protein>
    <submittedName>
        <fullName evidence="2">Uncharacterized protein</fullName>
    </submittedName>
</protein>
<feature type="compositionally biased region" description="Basic residues" evidence="1">
    <location>
        <begin position="43"/>
        <end position="53"/>
    </location>
</feature>
<evidence type="ECO:0000256" key="1">
    <source>
        <dbReference type="SAM" id="MobiDB-lite"/>
    </source>
</evidence>
<feature type="compositionally biased region" description="Basic residues" evidence="1">
    <location>
        <begin position="117"/>
        <end position="135"/>
    </location>
</feature>
<feature type="compositionally biased region" description="Polar residues" evidence="1">
    <location>
        <begin position="68"/>
        <end position="84"/>
    </location>
</feature>
<keyword evidence="3" id="KW-1185">Reference proteome</keyword>
<evidence type="ECO:0000313" key="3">
    <source>
        <dbReference type="Proteomes" id="UP000019335"/>
    </source>
</evidence>